<dbReference type="PRINTS" id="PR00405">
    <property type="entry name" value="REVINTRACTNG"/>
</dbReference>
<accession>A0A6G1KNJ0</accession>
<dbReference type="InterPro" id="IPR037278">
    <property type="entry name" value="ARFGAP/RecO"/>
</dbReference>
<keyword evidence="4" id="KW-0862">Zinc</keyword>
<reference evidence="9" key="1">
    <citation type="journal article" date="2020" name="Stud. Mycol.">
        <title>101 Dothideomycetes genomes: a test case for predicting lifestyles and emergence of pathogens.</title>
        <authorList>
            <person name="Haridas S."/>
            <person name="Albert R."/>
            <person name="Binder M."/>
            <person name="Bloem J."/>
            <person name="Labutti K."/>
            <person name="Salamov A."/>
            <person name="Andreopoulos B."/>
            <person name="Baker S."/>
            <person name="Barry K."/>
            <person name="Bills G."/>
            <person name="Bluhm B."/>
            <person name="Cannon C."/>
            <person name="Castanera R."/>
            <person name="Culley D."/>
            <person name="Daum C."/>
            <person name="Ezra D."/>
            <person name="Gonzalez J."/>
            <person name="Henrissat B."/>
            <person name="Kuo A."/>
            <person name="Liang C."/>
            <person name="Lipzen A."/>
            <person name="Lutzoni F."/>
            <person name="Magnuson J."/>
            <person name="Mondo S."/>
            <person name="Nolan M."/>
            <person name="Ohm R."/>
            <person name="Pangilinan J."/>
            <person name="Park H.-J."/>
            <person name="Ramirez L."/>
            <person name="Alfaro M."/>
            <person name="Sun H."/>
            <person name="Tritt A."/>
            <person name="Yoshinaga Y."/>
            <person name="Zwiers L.-H."/>
            <person name="Turgeon B."/>
            <person name="Goodwin S."/>
            <person name="Spatafora J."/>
            <person name="Crous P."/>
            <person name="Grigoriev I."/>
        </authorList>
    </citation>
    <scope>NUCLEOTIDE SEQUENCE</scope>
    <source>
        <strain evidence="9">CBS 279.74</strain>
    </source>
</reference>
<feature type="region of interest" description="Disordered" evidence="6">
    <location>
        <begin position="928"/>
        <end position="953"/>
    </location>
</feature>
<dbReference type="GO" id="GO:0008270">
    <property type="term" value="F:zinc ion binding"/>
    <property type="evidence" value="ECO:0007669"/>
    <property type="project" value="UniProtKB-KW"/>
</dbReference>
<dbReference type="FunFam" id="1.10.220.150:FF:000013">
    <property type="entry name" value="Putative Arf GTPase-activating protein"/>
    <property type="match status" value="1"/>
</dbReference>
<dbReference type="EMBL" id="MU005765">
    <property type="protein sequence ID" value="KAF2714203.1"/>
    <property type="molecule type" value="Genomic_DNA"/>
</dbReference>
<evidence type="ECO:0000256" key="7">
    <source>
        <dbReference type="SAM" id="Phobius"/>
    </source>
</evidence>
<dbReference type="PROSITE" id="PS50115">
    <property type="entry name" value="ARFGAP"/>
    <property type="match status" value="1"/>
</dbReference>
<evidence type="ECO:0000256" key="6">
    <source>
        <dbReference type="SAM" id="MobiDB-lite"/>
    </source>
</evidence>
<keyword evidence="1" id="KW-0343">GTPase activation</keyword>
<dbReference type="OrthoDB" id="983479at2759"/>
<dbReference type="PANTHER" id="PTHR45686:SF4">
    <property type="entry name" value="ADP-RIBOSYLATION FACTOR GTPASE ACTIVATING PROTEIN 3, ISOFORM H"/>
    <property type="match status" value="1"/>
</dbReference>
<keyword evidence="7" id="KW-0812">Transmembrane</keyword>
<dbReference type="CDD" id="cd08831">
    <property type="entry name" value="ArfGap_ArfGap2_3_like"/>
    <property type="match status" value="1"/>
</dbReference>
<evidence type="ECO:0000256" key="4">
    <source>
        <dbReference type="ARBA" id="ARBA00022833"/>
    </source>
</evidence>
<feature type="domain" description="Arf-GAP" evidence="8">
    <location>
        <begin position="638"/>
        <end position="748"/>
    </location>
</feature>
<feature type="region of interest" description="Disordered" evidence="6">
    <location>
        <begin position="767"/>
        <end position="843"/>
    </location>
</feature>
<organism evidence="9 10">
    <name type="scientific">Pleomassaria siparia CBS 279.74</name>
    <dbReference type="NCBI Taxonomy" id="1314801"/>
    <lineage>
        <taxon>Eukaryota</taxon>
        <taxon>Fungi</taxon>
        <taxon>Dikarya</taxon>
        <taxon>Ascomycota</taxon>
        <taxon>Pezizomycotina</taxon>
        <taxon>Dothideomycetes</taxon>
        <taxon>Pleosporomycetidae</taxon>
        <taxon>Pleosporales</taxon>
        <taxon>Pleomassariaceae</taxon>
        <taxon>Pleomassaria</taxon>
    </lineage>
</organism>
<feature type="transmembrane region" description="Helical" evidence="7">
    <location>
        <begin position="71"/>
        <end position="94"/>
    </location>
</feature>
<keyword evidence="7" id="KW-0472">Membrane</keyword>
<evidence type="ECO:0000256" key="1">
    <source>
        <dbReference type="ARBA" id="ARBA00022468"/>
    </source>
</evidence>
<feature type="transmembrane region" description="Helical" evidence="7">
    <location>
        <begin position="347"/>
        <end position="366"/>
    </location>
</feature>
<feature type="transmembrane region" description="Helical" evidence="7">
    <location>
        <begin position="172"/>
        <end position="193"/>
    </location>
</feature>
<dbReference type="Proteomes" id="UP000799428">
    <property type="component" value="Unassembled WGS sequence"/>
</dbReference>
<evidence type="ECO:0000256" key="2">
    <source>
        <dbReference type="ARBA" id="ARBA00022723"/>
    </source>
</evidence>
<dbReference type="GO" id="GO:0000139">
    <property type="term" value="C:Golgi membrane"/>
    <property type="evidence" value="ECO:0007669"/>
    <property type="project" value="GOC"/>
</dbReference>
<protein>
    <submittedName>
        <fullName evidence="9">ArfGap-domain-containing protein</fullName>
    </submittedName>
</protein>
<evidence type="ECO:0000256" key="5">
    <source>
        <dbReference type="PROSITE-ProRule" id="PRU00288"/>
    </source>
</evidence>
<feature type="transmembrane region" description="Helical" evidence="7">
    <location>
        <begin position="321"/>
        <end position="341"/>
    </location>
</feature>
<dbReference type="Pfam" id="PF01412">
    <property type="entry name" value="ArfGap"/>
    <property type="match status" value="1"/>
</dbReference>
<dbReference type="PANTHER" id="PTHR45686">
    <property type="entry name" value="ADP-RIBOSYLATION FACTOR GTPASE ACTIVATING PROTEIN 3, ISOFORM H-RELATED"/>
    <property type="match status" value="1"/>
</dbReference>
<evidence type="ECO:0000256" key="3">
    <source>
        <dbReference type="ARBA" id="ARBA00022771"/>
    </source>
</evidence>
<feature type="transmembrane region" description="Helical" evidence="7">
    <location>
        <begin position="205"/>
        <end position="223"/>
    </location>
</feature>
<feature type="transmembrane region" description="Helical" evidence="7">
    <location>
        <begin position="265"/>
        <end position="287"/>
    </location>
</feature>
<feature type="transmembrane region" description="Helical" evidence="7">
    <location>
        <begin position="519"/>
        <end position="543"/>
    </location>
</feature>
<feature type="transmembrane region" description="Helical" evidence="7">
    <location>
        <begin position="398"/>
        <end position="416"/>
    </location>
</feature>
<feature type="region of interest" description="Disordered" evidence="6">
    <location>
        <begin position="476"/>
        <end position="501"/>
    </location>
</feature>
<keyword evidence="2" id="KW-0479">Metal-binding</keyword>
<keyword evidence="7" id="KW-1133">Transmembrane helix</keyword>
<sequence>MGHHHSKHEHHSTLHDVFSNPYKVLQGDKHVAIAETPAHCHIPNCTWISLKNVTNLTDVQPLLPDPEISGIGVILGFSITAYLTLLLLILHYATVYDARRSSKRGDVYINVVDEGVLTYMRGTIIRYYPSQRFEIAMEKSVLILSDTQLITGLAILISGYSQLGCGITAYHWQIMICIAWFSSFTFLSAMTFLIGYFQTNSSLRIIRVGFMAILASLLITALLPTGSKNWLDLTGQGGSFYPSLGALCYFRQLSLKDFSNGGPQILSMIFSVLVVGTSYILSGIRLFDPTSELTRQHLRNWPGSYLKSLLFFLERRSRRNMVWTIPYSITFGGFAAARAFYDLAASMLMEILWLTFAIAWGTIKIWDTRAAANYNTQGEYVGANADVLQENSWSFGQTLPLVLLLLPLLSMAEAYLDNDAKLLGSVRVASINENARDRHPAELSSIHIRDSNQESIPNPRNSTSCSIPRCIRHPSLHHPRSPSTSQVSILPPPTSSKAPKLPQHPYHSFACYPWYLDHILLLLLQLLSVTVFALFLLNVLSNLFGISTILQNRLFLIWVLGMVPATSLLHFAFWYVAGWITNHIADSRCDLEIRGSCVTHGHHPHYNSFPLRWPQSPLSYIIPRPPPTMSLASKTESQTIFQKLKIKPANKICFDCGAKNPTWSSVPFGIYLCLDCSANHRNMGVHISFVRSTNLDIWQWDQLRIMKVGGNESATKYFQTHGGTAALNSKDPKAKYTSSAATKYKEELSRRCAADAKLYPENVVITDVPESAGDGSNTPAGDNEDDFFSSWDKPTIKRPSNPPSRVGTPRSQSPSPFLNAPANGNGTARPKSPLSGAAPTSPAAIPAAVKPAIRKTATGTAPKKNILGAKKKGLGAKKVVASDGLDFEEAERKAREEAERIEKLGYDPDAEAAEAAAVTKSKIAEATPIAAPTPLSPSRGGFGQSAKPEKSSQDMERLGMGMGRLGFGQVGGAKPAAGKKMGGFGSTGAKAAPVDDSEKYAREKFGSQKGIGSDEFFGRNAFDPTANAQAKERLSGFEGATSISSNAYFGRPEDEIPEDDYGDLESVAKDMVRKFGVTAGDDLENLTNLLGEGATKLQGAIRNYLNS</sequence>
<dbReference type="Gene3D" id="1.10.220.150">
    <property type="entry name" value="Arf GTPase activating protein"/>
    <property type="match status" value="1"/>
</dbReference>
<feature type="transmembrane region" description="Helical" evidence="7">
    <location>
        <begin position="141"/>
        <end position="160"/>
    </location>
</feature>
<feature type="transmembrane region" description="Helical" evidence="7">
    <location>
        <begin position="555"/>
        <end position="577"/>
    </location>
</feature>
<dbReference type="SMART" id="SM00105">
    <property type="entry name" value="ArfGap"/>
    <property type="match status" value="1"/>
</dbReference>
<feature type="region of interest" description="Disordered" evidence="6">
    <location>
        <begin position="1043"/>
        <end position="1062"/>
    </location>
</feature>
<dbReference type="GO" id="GO:0005096">
    <property type="term" value="F:GTPase activator activity"/>
    <property type="evidence" value="ECO:0007669"/>
    <property type="project" value="UniProtKB-KW"/>
</dbReference>
<keyword evidence="3 5" id="KW-0863">Zinc-finger</keyword>
<keyword evidence="10" id="KW-1185">Reference proteome</keyword>
<dbReference type="InterPro" id="IPR001164">
    <property type="entry name" value="ArfGAP_dom"/>
</dbReference>
<evidence type="ECO:0000313" key="10">
    <source>
        <dbReference type="Proteomes" id="UP000799428"/>
    </source>
</evidence>
<dbReference type="AlphaFoldDB" id="A0A6G1KNJ0"/>
<dbReference type="SUPFAM" id="SSF57863">
    <property type="entry name" value="ArfGap/RecO-like zinc finger"/>
    <property type="match status" value="1"/>
</dbReference>
<feature type="compositionally biased region" description="Polar residues" evidence="6">
    <location>
        <begin position="809"/>
        <end position="826"/>
    </location>
</feature>
<evidence type="ECO:0000313" key="9">
    <source>
        <dbReference type="EMBL" id="KAF2714203.1"/>
    </source>
</evidence>
<evidence type="ECO:0000259" key="8">
    <source>
        <dbReference type="PROSITE" id="PS50115"/>
    </source>
</evidence>
<proteinExistence type="predicted"/>
<dbReference type="InterPro" id="IPR038508">
    <property type="entry name" value="ArfGAP_dom_sf"/>
</dbReference>
<gene>
    <name evidence="9" type="ORF">K504DRAFT_400105</name>
</gene>
<dbReference type="GO" id="GO:0048205">
    <property type="term" value="P:COPI coating of Golgi vesicle"/>
    <property type="evidence" value="ECO:0007669"/>
    <property type="project" value="TreeGrafter"/>
</dbReference>
<name>A0A6G1KNJ0_9PLEO</name>